<dbReference type="Proteomes" id="UP000637632">
    <property type="component" value="Unassembled WGS sequence"/>
</dbReference>
<comment type="similarity">
    <text evidence="1 5">Belongs to the FliD family.</text>
</comment>
<accession>A0ABR6XEM3</accession>
<keyword evidence="3" id="KW-0175">Coiled coil</keyword>
<keyword evidence="8" id="KW-0282">Flagellum</keyword>
<comment type="subcellular location">
    <subcellularLocation>
        <location evidence="5">Secreted</location>
    </subcellularLocation>
    <subcellularLocation>
        <location evidence="5">Bacterial flagellum</location>
    </subcellularLocation>
</comment>
<keyword evidence="5" id="KW-0964">Secreted</keyword>
<evidence type="ECO:0000313" key="8">
    <source>
        <dbReference type="EMBL" id="MBC3811163.1"/>
    </source>
</evidence>
<dbReference type="PANTHER" id="PTHR30288:SF0">
    <property type="entry name" value="FLAGELLAR HOOK-ASSOCIATED PROTEIN 2"/>
    <property type="match status" value="1"/>
</dbReference>
<keyword evidence="8" id="KW-0966">Cell projection</keyword>
<keyword evidence="8" id="KW-0969">Cilium</keyword>
<evidence type="ECO:0000256" key="4">
    <source>
        <dbReference type="ARBA" id="ARBA00023143"/>
    </source>
</evidence>
<dbReference type="InterPro" id="IPR040026">
    <property type="entry name" value="FliD"/>
</dbReference>
<feature type="domain" description="Flagellar hook-associated protein 2 C-terminal" evidence="7">
    <location>
        <begin position="242"/>
        <end position="398"/>
    </location>
</feature>
<comment type="subunit">
    <text evidence="2 5">Homopentamer.</text>
</comment>
<evidence type="ECO:0000256" key="5">
    <source>
        <dbReference type="RuleBase" id="RU362066"/>
    </source>
</evidence>
<evidence type="ECO:0000259" key="6">
    <source>
        <dbReference type="Pfam" id="PF02465"/>
    </source>
</evidence>
<gene>
    <name evidence="8" type="primary">fliD</name>
    <name evidence="8" type="ORF">H8K26_06880</name>
</gene>
<dbReference type="Pfam" id="PF02465">
    <property type="entry name" value="FliD_N"/>
    <property type="match status" value="1"/>
</dbReference>
<evidence type="ECO:0000256" key="2">
    <source>
        <dbReference type="ARBA" id="ARBA00011255"/>
    </source>
</evidence>
<dbReference type="InterPro" id="IPR003481">
    <property type="entry name" value="FliD_N"/>
</dbReference>
<feature type="domain" description="Flagellar hook-associated protein 2 C-terminal" evidence="7">
    <location>
        <begin position="462"/>
        <end position="653"/>
    </location>
</feature>
<dbReference type="Pfam" id="PF07195">
    <property type="entry name" value="FliD_C"/>
    <property type="match status" value="2"/>
</dbReference>
<feature type="domain" description="Flagellar hook-associated protein 2 N-terminal" evidence="6">
    <location>
        <begin position="10"/>
        <end position="106"/>
    </location>
</feature>
<name>A0ABR6XEM3_9BURK</name>
<proteinExistence type="inferred from homology"/>
<comment type="function">
    <text evidence="5">Required for morphogenesis and for the elongation of the flagellar filament by facilitating polymerization of the flagellin monomers at the tip of growing filament. Forms a capping structure, which prevents flagellin subunits (transported through the central channel of the flagellum) from leaking out without polymerization at the distal end.</text>
</comment>
<dbReference type="RefSeq" id="WP_190478328.1">
    <property type="nucleotide sequence ID" value="NZ_JACOFT010000002.1"/>
</dbReference>
<organism evidence="8 9">
    <name type="scientific">Undibacterium aquatile</name>
    <dbReference type="NCBI Taxonomy" id="1537398"/>
    <lineage>
        <taxon>Bacteria</taxon>
        <taxon>Pseudomonadati</taxon>
        <taxon>Pseudomonadota</taxon>
        <taxon>Betaproteobacteria</taxon>
        <taxon>Burkholderiales</taxon>
        <taxon>Oxalobacteraceae</taxon>
        <taxon>Undibacterium</taxon>
    </lineage>
</organism>
<sequence length="671" mass="66887">MAIQSTGVGSGLPVDTIVSKLMAIESLPLASIQKKQTSYQADVTALGALSGSVSSFQSSLIALSSASTFKTLAATASDTAVASVTASSTASVGNYNVNVTQLAQSQTLSSAGQINTTASIGSGASTTLSFQFGSISGGTQTGGIYSGATFTQDASQATGTVTIDSTNNSLQGIRDAINNAKIGVNASIVGDGSATPYHLVLNSTSTGATSSLKISVAGDANLQNLLSYDPAGTQNFKEVTTGQNANLTVNGIAVSSASNKVGTAIQGVTISAQKIGTTSIAVNTNTSAVQNSINSFVSAYNSLNSTIAQLTSYNPTTKAAGALLGDPTVQAIQNQVRNTLSTAVNGLGGGFTSLAQIGISFQKDGSLAVDSSKLQTALTNNFNDVGGLFSAMGKTTDSLTSLSGSTAATQPGDYAIKVTQIATQGVLTGDVNLNSASTTIAAGTKIDVKIDGLSGTVSLAAGNYTASQLASMIQSSINGTASFSNAGVTVTTSIDSNGFLNITSGSFGSASNVSLTSNAGTSVSALTGTVNTGTTGKNVAGTLNGVSATGLGQILTGASGSPSEGLQILVNGGATGDRGKVSFSQGYAYKLNNLVTSFLGTTGTISSATKGINTTLASLQKQTDELNARLLKTQNRLQAQYSALDSVISKLNATQSFLTAQIGILNGSTNK</sequence>
<dbReference type="EMBL" id="JACOFT010000002">
    <property type="protein sequence ID" value="MBC3811163.1"/>
    <property type="molecule type" value="Genomic_DNA"/>
</dbReference>
<keyword evidence="9" id="KW-1185">Reference proteome</keyword>
<evidence type="ECO:0000256" key="3">
    <source>
        <dbReference type="ARBA" id="ARBA00023054"/>
    </source>
</evidence>
<evidence type="ECO:0000259" key="7">
    <source>
        <dbReference type="Pfam" id="PF07195"/>
    </source>
</evidence>
<dbReference type="PANTHER" id="PTHR30288">
    <property type="entry name" value="FLAGELLAR CAP/ASSEMBLY PROTEIN FLID"/>
    <property type="match status" value="1"/>
</dbReference>
<evidence type="ECO:0000313" key="9">
    <source>
        <dbReference type="Proteomes" id="UP000637632"/>
    </source>
</evidence>
<comment type="caution">
    <text evidence="8">The sequence shown here is derived from an EMBL/GenBank/DDBJ whole genome shotgun (WGS) entry which is preliminary data.</text>
</comment>
<reference evidence="8 9" key="1">
    <citation type="submission" date="2020-08" db="EMBL/GenBank/DDBJ databases">
        <title>Novel species isolated from subtropical streams in China.</title>
        <authorList>
            <person name="Lu H."/>
        </authorList>
    </citation>
    <scope>NUCLEOTIDE SEQUENCE [LARGE SCALE GENOMIC DNA]</scope>
    <source>
        <strain evidence="8 9">CCTCC AB 2015119</strain>
    </source>
</reference>
<dbReference type="InterPro" id="IPR010809">
    <property type="entry name" value="FliD_C"/>
</dbReference>
<protein>
    <recommendedName>
        <fullName evidence="5">Flagellar hook-associated protein 2</fullName>
        <shortName evidence="5">HAP2</shortName>
    </recommendedName>
    <alternativeName>
        <fullName evidence="5">Flagellar cap protein</fullName>
    </alternativeName>
</protein>
<evidence type="ECO:0000256" key="1">
    <source>
        <dbReference type="ARBA" id="ARBA00009764"/>
    </source>
</evidence>
<keyword evidence="4 5" id="KW-0975">Bacterial flagellum</keyword>